<evidence type="ECO:0000313" key="9">
    <source>
        <dbReference type="Proteomes" id="UP001199525"/>
    </source>
</evidence>
<protein>
    <recommendedName>
        <fullName evidence="3 6">3-oxoacyl-[acyl-carrier-protein] reductase</fullName>
        <ecNumber evidence="3 6">1.1.1.100</ecNumber>
    </recommendedName>
</protein>
<dbReference type="Gene3D" id="3.40.50.720">
    <property type="entry name" value="NAD(P)-binding Rossmann-like Domain"/>
    <property type="match status" value="1"/>
</dbReference>
<dbReference type="InterPro" id="IPR020904">
    <property type="entry name" value="Sc_DH/Rdtase_CS"/>
</dbReference>
<dbReference type="NCBIfam" id="NF009466">
    <property type="entry name" value="PRK12826.1-2"/>
    <property type="match status" value="1"/>
</dbReference>
<feature type="domain" description="Ketoreductase" evidence="7">
    <location>
        <begin position="7"/>
        <end position="192"/>
    </location>
</feature>
<reference evidence="8 9" key="1">
    <citation type="journal article" date="2021" name="Microorganisms">
        <title>Genome Evolution of Filamentous Cyanobacterium Nostoc Species: From Facultative Symbiosis to Free Living.</title>
        <authorList>
            <person name="Huo D."/>
            <person name="Li H."/>
            <person name="Cai F."/>
            <person name="Guo X."/>
            <person name="Qiao Z."/>
            <person name="Wang W."/>
            <person name="Yu G."/>
            <person name="Li R."/>
        </authorList>
    </citation>
    <scope>NUCLEOTIDE SEQUENCE [LARGE SCALE GENOMIC DNA]</scope>
    <source>
        <strain evidence="8 9">CHAB 5714</strain>
    </source>
</reference>
<keyword evidence="4 6" id="KW-0560">Oxidoreductase</keyword>
<evidence type="ECO:0000256" key="1">
    <source>
        <dbReference type="ARBA" id="ARBA00005194"/>
    </source>
</evidence>
<organism evidence="8 9">
    <name type="scientific">Nostoc favosum CHAB5714</name>
    <dbReference type="NCBI Taxonomy" id="2780399"/>
    <lineage>
        <taxon>Bacteria</taxon>
        <taxon>Bacillati</taxon>
        <taxon>Cyanobacteriota</taxon>
        <taxon>Cyanophyceae</taxon>
        <taxon>Nostocales</taxon>
        <taxon>Nostocaceae</taxon>
        <taxon>Nostoc</taxon>
        <taxon>Nostoc favosum</taxon>
    </lineage>
</organism>
<evidence type="ECO:0000256" key="4">
    <source>
        <dbReference type="ARBA" id="ARBA00023002"/>
    </source>
</evidence>
<dbReference type="PROSITE" id="PS00061">
    <property type="entry name" value="ADH_SHORT"/>
    <property type="match status" value="1"/>
</dbReference>
<evidence type="ECO:0000256" key="6">
    <source>
        <dbReference type="RuleBase" id="RU366074"/>
    </source>
</evidence>
<dbReference type="PRINTS" id="PR00081">
    <property type="entry name" value="GDHRDH"/>
</dbReference>
<dbReference type="SUPFAM" id="SSF51735">
    <property type="entry name" value="NAD(P)-binding Rossmann-fold domains"/>
    <property type="match status" value="1"/>
</dbReference>
<dbReference type="EC" id="1.1.1.100" evidence="3 6"/>
<dbReference type="PANTHER" id="PTHR42879">
    <property type="entry name" value="3-OXOACYL-(ACYL-CARRIER-PROTEIN) REDUCTASE"/>
    <property type="match status" value="1"/>
</dbReference>
<accession>A0ABS8IHL3</accession>
<evidence type="ECO:0000313" key="8">
    <source>
        <dbReference type="EMBL" id="MCC5603269.1"/>
    </source>
</evidence>
<keyword evidence="6" id="KW-0276">Fatty acid metabolism</keyword>
<dbReference type="InterPro" id="IPR050259">
    <property type="entry name" value="SDR"/>
</dbReference>
<gene>
    <name evidence="8" type="primary">fabG</name>
    <name evidence="8" type="ORF">LC586_29770</name>
</gene>
<dbReference type="InterPro" id="IPR036291">
    <property type="entry name" value="NAD(P)-bd_dom_sf"/>
</dbReference>
<dbReference type="PANTHER" id="PTHR42879:SF2">
    <property type="entry name" value="3-OXOACYL-[ACYL-CARRIER-PROTEIN] REDUCTASE FABG"/>
    <property type="match status" value="1"/>
</dbReference>
<proteinExistence type="inferred from homology"/>
<comment type="catalytic activity">
    <reaction evidence="5 6">
        <text>a (3R)-hydroxyacyl-[ACP] + NADP(+) = a 3-oxoacyl-[ACP] + NADPH + H(+)</text>
        <dbReference type="Rhea" id="RHEA:17397"/>
        <dbReference type="Rhea" id="RHEA-COMP:9916"/>
        <dbReference type="Rhea" id="RHEA-COMP:9945"/>
        <dbReference type="ChEBI" id="CHEBI:15378"/>
        <dbReference type="ChEBI" id="CHEBI:57783"/>
        <dbReference type="ChEBI" id="CHEBI:58349"/>
        <dbReference type="ChEBI" id="CHEBI:78776"/>
        <dbReference type="ChEBI" id="CHEBI:78827"/>
        <dbReference type="EC" id="1.1.1.100"/>
    </reaction>
</comment>
<keyword evidence="6" id="KW-0444">Lipid biosynthesis</keyword>
<dbReference type="RefSeq" id="WP_229488833.1">
    <property type="nucleotide sequence ID" value="NZ_JAIVFQ010000072.1"/>
</dbReference>
<evidence type="ECO:0000256" key="2">
    <source>
        <dbReference type="ARBA" id="ARBA00006484"/>
    </source>
</evidence>
<dbReference type="Proteomes" id="UP001199525">
    <property type="component" value="Unassembled WGS sequence"/>
</dbReference>
<sequence>MNEANKGVALVTGASRGIGRVIAIQLAKDGYNLAFCYKHASTAAEEVKSKIEQLGSRVFLQTCDVGNFDSVQSFIKDAEASLGPITLVVNNAGVINDNPLLKMDLESWSSVINSNLDSVFNVCRCTIFGFLKRKKGCIINISSVAGVYGNAFQVNYSASKAGIIGFSKALAKEVGQYGIRVNVVAPGFIATDMTEGLNSKIMEQAISNIPLRRIGEVQEVADLVSFLASNKASYITGQTIQVDGGIIL</sequence>
<comment type="similarity">
    <text evidence="2 6">Belongs to the short-chain dehydrogenases/reductases (SDR) family.</text>
</comment>
<dbReference type="Pfam" id="PF13561">
    <property type="entry name" value="adh_short_C2"/>
    <property type="match status" value="1"/>
</dbReference>
<evidence type="ECO:0000256" key="3">
    <source>
        <dbReference type="ARBA" id="ARBA00012948"/>
    </source>
</evidence>
<dbReference type="SMART" id="SM00822">
    <property type="entry name" value="PKS_KR"/>
    <property type="match status" value="1"/>
</dbReference>
<dbReference type="InterPro" id="IPR002347">
    <property type="entry name" value="SDR_fam"/>
</dbReference>
<evidence type="ECO:0000256" key="5">
    <source>
        <dbReference type="ARBA" id="ARBA00048508"/>
    </source>
</evidence>
<evidence type="ECO:0000259" key="7">
    <source>
        <dbReference type="SMART" id="SM00822"/>
    </source>
</evidence>
<comment type="pathway">
    <text evidence="1 6">Lipid metabolism; fatty acid biosynthesis.</text>
</comment>
<comment type="subunit">
    <text evidence="6">Homotetramer.</text>
</comment>
<keyword evidence="6" id="KW-0275">Fatty acid biosynthesis</keyword>
<comment type="caution">
    <text evidence="8">The sequence shown here is derived from an EMBL/GenBank/DDBJ whole genome shotgun (WGS) entry which is preliminary data.</text>
</comment>
<keyword evidence="6" id="KW-0443">Lipid metabolism</keyword>
<dbReference type="InterPro" id="IPR011284">
    <property type="entry name" value="3oxo_ACP_reduc"/>
</dbReference>
<keyword evidence="6" id="KW-0521">NADP</keyword>
<dbReference type="InterPro" id="IPR057326">
    <property type="entry name" value="KR_dom"/>
</dbReference>
<keyword evidence="9" id="KW-1185">Reference proteome</keyword>
<dbReference type="NCBIfam" id="TIGR01830">
    <property type="entry name" value="3oxo_ACP_reduc"/>
    <property type="match status" value="1"/>
</dbReference>
<dbReference type="EMBL" id="JAIVFQ010000072">
    <property type="protein sequence ID" value="MCC5603269.1"/>
    <property type="molecule type" value="Genomic_DNA"/>
</dbReference>
<name>A0ABS8IHL3_9NOSO</name>
<dbReference type="PRINTS" id="PR00080">
    <property type="entry name" value="SDRFAMILY"/>
</dbReference>
<dbReference type="GO" id="GO:0004316">
    <property type="term" value="F:3-oxoacyl-[acyl-carrier-protein] reductase (NADPH) activity"/>
    <property type="evidence" value="ECO:0007669"/>
    <property type="project" value="UniProtKB-EC"/>
</dbReference>
<comment type="function">
    <text evidence="6">Catalyzes the NADPH-dependent reduction of beta-ketoacyl-ACP substrates to beta-hydroxyacyl-ACP products, the first reductive step in the elongation cycle of fatty acid biosynthesis.</text>
</comment>